<organism evidence="1 2">
    <name type="scientific">Trifolium medium</name>
    <dbReference type="NCBI Taxonomy" id="97028"/>
    <lineage>
        <taxon>Eukaryota</taxon>
        <taxon>Viridiplantae</taxon>
        <taxon>Streptophyta</taxon>
        <taxon>Embryophyta</taxon>
        <taxon>Tracheophyta</taxon>
        <taxon>Spermatophyta</taxon>
        <taxon>Magnoliopsida</taxon>
        <taxon>eudicotyledons</taxon>
        <taxon>Gunneridae</taxon>
        <taxon>Pentapetalae</taxon>
        <taxon>rosids</taxon>
        <taxon>fabids</taxon>
        <taxon>Fabales</taxon>
        <taxon>Fabaceae</taxon>
        <taxon>Papilionoideae</taxon>
        <taxon>50 kb inversion clade</taxon>
        <taxon>NPAAA clade</taxon>
        <taxon>Hologalegina</taxon>
        <taxon>IRL clade</taxon>
        <taxon>Trifolieae</taxon>
        <taxon>Trifolium</taxon>
    </lineage>
</organism>
<reference evidence="1 2" key="1">
    <citation type="journal article" date="2018" name="Front. Plant Sci.">
        <title>Red Clover (Trifolium pratense) and Zigzag Clover (T. medium) - A Picture of Genomic Similarities and Differences.</title>
        <authorList>
            <person name="Dluhosova J."/>
            <person name="Istvanek J."/>
            <person name="Nedelnik J."/>
            <person name="Repkova J."/>
        </authorList>
    </citation>
    <scope>NUCLEOTIDE SEQUENCE [LARGE SCALE GENOMIC DNA]</scope>
    <source>
        <strain evidence="2">cv. 10/8</strain>
        <tissue evidence="1">Leaf</tissue>
    </source>
</reference>
<comment type="caution">
    <text evidence="1">The sequence shown here is derived from an EMBL/GenBank/DDBJ whole genome shotgun (WGS) entry which is preliminary data.</text>
</comment>
<dbReference type="EMBL" id="LXQA010668627">
    <property type="protein sequence ID" value="MCI65059.1"/>
    <property type="molecule type" value="Genomic_DNA"/>
</dbReference>
<dbReference type="Proteomes" id="UP000265520">
    <property type="component" value="Unassembled WGS sequence"/>
</dbReference>
<dbReference type="AlphaFoldDB" id="A0A392TVS3"/>
<accession>A0A392TVS3</accession>
<sequence>MQGPVPEIGLDVAAAKVEEHGMCVMSSVFKMRCE</sequence>
<proteinExistence type="predicted"/>
<protein>
    <submittedName>
        <fullName evidence="1">Uncharacterized protein</fullName>
    </submittedName>
</protein>
<evidence type="ECO:0000313" key="2">
    <source>
        <dbReference type="Proteomes" id="UP000265520"/>
    </source>
</evidence>
<name>A0A392TVS3_9FABA</name>
<feature type="non-terminal residue" evidence="1">
    <location>
        <position position="34"/>
    </location>
</feature>
<evidence type="ECO:0000313" key="1">
    <source>
        <dbReference type="EMBL" id="MCI65059.1"/>
    </source>
</evidence>
<keyword evidence="2" id="KW-1185">Reference proteome</keyword>